<dbReference type="SUPFAM" id="SSF158911">
    <property type="entry name" value="NEAT domain-like"/>
    <property type="match status" value="2"/>
</dbReference>
<dbReference type="Gene3D" id="2.60.40.1850">
    <property type="match status" value="2"/>
</dbReference>
<keyword evidence="6" id="KW-1133">Transmembrane helix</keyword>
<dbReference type="NCBIfam" id="TIGR01167">
    <property type="entry name" value="LPXTG_anchor"/>
    <property type="match status" value="1"/>
</dbReference>
<gene>
    <name evidence="8" type="ORF">LCR01_15200</name>
</gene>
<dbReference type="EMBL" id="BJZM01000036">
    <property type="protein sequence ID" value="GEO77077.1"/>
    <property type="molecule type" value="Genomic_DNA"/>
</dbReference>
<keyword evidence="6" id="KW-0812">Transmembrane</keyword>
<reference evidence="8 9" key="1">
    <citation type="submission" date="2019-07" db="EMBL/GenBank/DDBJ databases">
        <title>Whole genome shotgun sequence of Lactobacillus crustorum NBRC 107159.</title>
        <authorList>
            <person name="Hosoyama A."/>
            <person name="Uohara A."/>
            <person name="Ohji S."/>
            <person name="Ichikawa N."/>
        </authorList>
    </citation>
    <scope>NUCLEOTIDE SEQUENCE [LARGE SCALE GENOMIC DNA]</scope>
    <source>
        <strain evidence="8 9">NBRC 107159</strain>
    </source>
</reference>
<keyword evidence="4" id="KW-0572">Peptidoglycan-anchor</keyword>
<feature type="domain" description="Gram-positive cocci surface proteins LPxTG" evidence="7">
    <location>
        <begin position="395"/>
        <end position="428"/>
    </location>
</feature>
<protein>
    <recommendedName>
        <fullName evidence="7">Gram-positive cocci surface proteins LPxTG domain-containing protein</fullName>
    </recommendedName>
</protein>
<dbReference type="Proteomes" id="UP000321618">
    <property type="component" value="Unassembled WGS sequence"/>
</dbReference>
<evidence type="ECO:0000259" key="7">
    <source>
        <dbReference type="PROSITE" id="PS50847"/>
    </source>
</evidence>
<dbReference type="InterPro" id="IPR019931">
    <property type="entry name" value="LPXTG_anchor"/>
</dbReference>
<keyword evidence="2" id="KW-0964">Secreted</keyword>
<comment type="caution">
    <text evidence="8">The sequence shown here is derived from an EMBL/GenBank/DDBJ whole genome shotgun (WGS) entry which is preliminary data.</text>
</comment>
<evidence type="ECO:0000256" key="5">
    <source>
        <dbReference type="SAM" id="MobiDB-lite"/>
    </source>
</evidence>
<keyword evidence="6" id="KW-0472">Membrane</keyword>
<sequence length="428" mass="46581">MKKLLISLLSVGMLLGIFGVIGLNNTGSPNLMEETVQADTNNSDNRTINYEVYKENSNTLSPMNTLFTKSAKVYANDDGTYKVTVTGRVANLGSLDVSTIDGQTPKVTNNGNNHVDISFNVDSLNDLDKDIPATIQTKLLNFQVDQQNVTFRFDLSTLDSSGTNSSFADSLNKITNAENNITNTANNVKGLLDNLNSNSNSGENIISTPTTTDDNSTTKTNSDTNDSSKTVLKELTYKIAKNNGDGSLISPYFTNTAKVMENPDGTYYVEVTVKYPKKFGNKAFEINSINHQKPFNFTFKSEGDSNYITFDFPINKIADLSNLIPGNITLNVPDFGLNKDLGFNLDFDSLNPSDLSSLLNSSDTSGLLSDLSSLSKISDIKPVTTSTSNKSTNTLPKTGNETNYILMAIGGVVLVLWIVLLKGTYFKH</sequence>
<dbReference type="AlphaFoldDB" id="A0AB34AEE6"/>
<dbReference type="RefSeq" id="WP_057867804.1">
    <property type="nucleotide sequence ID" value="NZ_BJZM01000036.1"/>
</dbReference>
<evidence type="ECO:0000313" key="8">
    <source>
        <dbReference type="EMBL" id="GEO77077.1"/>
    </source>
</evidence>
<accession>A0AB34AEE6</accession>
<dbReference type="Pfam" id="PF00746">
    <property type="entry name" value="Gram_pos_anchor"/>
    <property type="match status" value="1"/>
</dbReference>
<evidence type="ECO:0000256" key="6">
    <source>
        <dbReference type="SAM" id="Phobius"/>
    </source>
</evidence>
<dbReference type="InterPro" id="IPR037250">
    <property type="entry name" value="NEAT_dom_sf"/>
</dbReference>
<feature type="transmembrane region" description="Helical" evidence="6">
    <location>
        <begin position="404"/>
        <end position="421"/>
    </location>
</feature>
<evidence type="ECO:0000256" key="3">
    <source>
        <dbReference type="ARBA" id="ARBA00022729"/>
    </source>
</evidence>
<keyword evidence="3" id="KW-0732">Signal</keyword>
<name>A0AB34AEE6_9LACO</name>
<feature type="region of interest" description="Disordered" evidence="5">
    <location>
        <begin position="199"/>
        <end position="227"/>
    </location>
</feature>
<evidence type="ECO:0000256" key="4">
    <source>
        <dbReference type="ARBA" id="ARBA00023088"/>
    </source>
</evidence>
<evidence type="ECO:0000256" key="1">
    <source>
        <dbReference type="ARBA" id="ARBA00022512"/>
    </source>
</evidence>
<evidence type="ECO:0000313" key="9">
    <source>
        <dbReference type="Proteomes" id="UP000321618"/>
    </source>
</evidence>
<evidence type="ECO:0000256" key="2">
    <source>
        <dbReference type="ARBA" id="ARBA00022525"/>
    </source>
</evidence>
<proteinExistence type="predicted"/>
<organism evidence="8 9">
    <name type="scientific">Companilactobacillus crustorum</name>
    <dbReference type="NCBI Taxonomy" id="392416"/>
    <lineage>
        <taxon>Bacteria</taxon>
        <taxon>Bacillati</taxon>
        <taxon>Bacillota</taxon>
        <taxon>Bacilli</taxon>
        <taxon>Lactobacillales</taxon>
        <taxon>Lactobacillaceae</taxon>
        <taxon>Companilactobacillus</taxon>
    </lineage>
</organism>
<keyword evidence="1" id="KW-0134">Cell wall</keyword>
<dbReference type="PROSITE" id="PS50847">
    <property type="entry name" value="GRAM_POS_ANCHORING"/>
    <property type="match status" value="1"/>
</dbReference>